<evidence type="ECO:0000313" key="1">
    <source>
        <dbReference type="EMBL" id="VAW25087.1"/>
    </source>
</evidence>
<protein>
    <submittedName>
        <fullName evidence="1">Uncharacterized protein</fullName>
    </submittedName>
</protein>
<dbReference type="AlphaFoldDB" id="A0A3B0UIB0"/>
<name>A0A3B0UIB0_9ZZZZ</name>
<accession>A0A3B0UIB0</accession>
<gene>
    <name evidence="1" type="ORF">MNBD_ALPHA11-778</name>
</gene>
<proteinExistence type="predicted"/>
<organism evidence="1">
    <name type="scientific">hydrothermal vent metagenome</name>
    <dbReference type="NCBI Taxonomy" id="652676"/>
    <lineage>
        <taxon>unclassified sequences</taxon>
        <taxon>metagenomes</taxon>
        <taxon>ecological metagenomes</taxon>
    </lineage>
</organism>
<sequence length="43" mass="4860">MAPLFLKAFCVLSEPPIGFTIETVIVKQSRSMVKPIQIKRKTL</sequence>
<reference evidence="1" key="1">
    <citation type="submission" date="2018-06" db="EMBL/GenBank/DDBJ databases">
        <authorList>
            <person name="Zhirakovskaya E."/>
        </authorList>
    </citation>
    <scope>NUCLEOTIDE SEQUENCE</scope>
</reference>
<dbReference type="EMBL" id="UOEQ01000579">
    <property type="protein sequence ID" value="VAW25087.1"/>
    <property type="molecule type" value="Genomic_DNA"/>
</dbReference>